<sequence length="205" mass="22210">MEPLPNLNKAFSLVFQEERHKVIPINIPTDIAAFSASGRVDGGTEQHRRRRYCTYCDKIGHTKDTCYILHGHPDNYSRRPNVPKSAHAATVDNASCDSSATDVLPASTSSPPLPPLTQAKYHQLLSFLNSEASPHSANFSGMPSCFSILSSTSWVIDSGASLHFSNSVAPTMLSVSSSQQQPVCLPNGTILPITHIGTHHLSTYP</sequence>
<comment type="caution">
    <text evidence="1">The sequence shown here is derived from an EMBL/GenBank/DDBJ whole genome shotgun (WGS) entry which is preliminary data.</text>
</comment>
<gene>
    <name evidence="1" type="ORF">NE237_027789</name>
</gene>
<evidence type="ECO:0000313" key="1">
    <source>
        <dbReference type="EMBL" id="KAJ4950957.1"/>
    </source>
</evidence>
<dbReference type="GO" id="GO:0008270">
    <property type="term" value="F:zinc ion binding"/>
    <property type="evidence" value="ECO:0007669"/>
    <property type="project" value="InterPro"/>
</dbReference>
<dbReference type="AlphaFoldDB" id="A0A9Q0JTI2"/>
<proteinExistence type="predicted"/>
<dbReference type="InterPro" id="IPR036875">
    <property type="entry name" value="Znf_CCHC_sf"/>
</dbReference>
<dbReference type="SUPFAM" id="SSF57756">
    <property type="entry name" value="Retrovirus zinc finger-like domains"/>
    <property type="match status" value="1"/>
</dbReference>
<reference evidence="1" key="1">
    <citation type="journal article" date="2023" name="Plant J.">
        <title>The genome of the king protea, Protea cynaroides.</title>
        <authorList>
            <person name="Chang J."/>
            <person name="Duong T.A."/>
            <person name="Schoeman C."/>
            <person name="Ma X."/>
            <person name="Roodt D."/>
            <person name="Barker N."/>
            <person name="Li Z."/>
            <person name="Van de Peer Y."/>
            <person name="Mizrachi E."/>
        </authorList>
    </citation>
    <scope>NUCLEOTIDE SEQUENCE</scope>
    <source>
        <tissue evidence="1">Young leaves</tissue>
    </source>
</reference>
<dbReference type="EMBL" id="JAMYWD010000012">
    <property type="protein sequence ID" value="KAJ4950957.1"/>
    <property type="molecule type" value="Genomic_DNA"/>
</dbReference>
<dbReference type="PANTHER" id="PTHR34222">
    <property type="entry name" value="GAG_PRE-INTEGRS DOMAIN-CONTAINING PROTEIN"/>
    <property type="match status" value="1"/>
</dbReference>
<dbReference type="Proteomes" id="UP001141806">
    <property type="component" value="Unassembled WGS sequence"/>
</dbReference>
<name>A0A9Q0JTI2_9MAGN</name>
<protein>
    <submittedName>
        <fullName evidence="1">Uncharacterized protein</fullName>
    </submittedName>
</protein>
<dbReference type="OrthoDB" id="5544992at2759"/>
<dbReference type="GO" id="GO:0003676">
    <property type="term" value="F:nucleic acid binding"/>
    <property type="evidence" value="ECO:0007669"/>
    <property type="project" value="InterPro"/>
</dbReference>
<evidence type="ECO:0000313" key="2">
    <source>
        <dbReference type="Proteomes" id="UP001141806"/>
    </source>
</evidence>
<keyword evidence="2" id="KW-1185">Reference proteome</keyword>
<organism evidence="1 2">
    <name type="scientific">Protea cynaroides</name>
    <dbReference type="NCBI Taxonomy" id="273540"/>
    <lineage>
        <taxon>Eukaryota</taxon>
        <taxon>Viridiplantae</taxon>
        <taxon>Streptophyta</taxon>
        <taxon>Embryophyta</taxon>
        <taxon>Tracheophyta</taxon>
        <taxon>Spermatophyta</taxon>
        <taxon>Magnoliopsida</taxon>
        <taxon>Proteales</taxon>
        <taxon>Proteaceae</taxon>
        <taxon>Protea</taxon>
    </lineage>
</organism>
<accession>A0A9Q0JTI2</accession>
<dbReference type="PANTHER" id="PTHR34222:SF79">
    <property type="entry name" value="RETROVIRUS-RELATED POL POLYPROTEIN FROM TRANSPOSON TNT 1-94"/>
    <property type="match status" value="1"/>
</dbReference>